<dbReference type="EMBL" id="SNRW01006772">
    <property type="protein sequence ID" value="KAA6382462.1"/>
    <property type="molecule type" value="Genomic_DNA"/>
</dbReference>
<reference evidence="1 2" key="1">
    <citation type="submission" date="2019-03" db="EMBL/GenBank/DDBJ databases">
        <title>Single cell metagenomics reveals metabolic interactions within the superorganism composed of flagellate Streblomastix strix and complex community of Bacteroidetes bacteria on its surface.</title>
        <authorList>
            <person name="Treitli S.C."/>
            <person name="Kolisko M."/>
            <person name="Husnik F."/>
            <person name="Keeling P."/>
            <person name="Hampl V."/>
        </authorList>
    </citation>
    <scope>NUCLEOTIDE SEQUENCE [LARGE SCALE GENOMIC DNA]</scope>
    <source>
        <strain evidence="1">ST1C</strain>
    </source>
</reference>
<proteinExistence type="predicted"/>
<dbReference type="Proteomes" id="UP000324800">
    <property type="component" value="Unassembled WGS sequence"/>
</dbReference>
<name>A0A5J4VIQ1_9EUKA</name>
<evidence type="ECO:0000313" key="2">
    <source>
        <dbReference type="Proteomes" id="UP000324800"/>
    </source>
</evidence>
<evidence type="ECO:0000313" key="1">
    <source>
        <dbReference type="EMBL" id="KAA6382462.1"/>
    </source>
</evidence>
<sequence length="61" mass="7166">IKNLRNKRQDQLAQQILGDVRECIEEYGILEEEDVLIFHTDGRENTGVRYYSCLLIKNAIQ</sequence>
<comment type="caution">
    <text evidence="1">The sequence shown here is derived from an EMBL/GenBank/DDBJ whole genome shotgun (WGS) entry which is preliminary data.</text>
</comment>
<organism evidence="1 2">
    <name type="scientific">Streblomastix strix</name>
    <dbReference type="NCBI Taxonomy" id="222440"/>
    <lineage>
        <taxon>Eukaryota</taxon>
        <taxon>Metamonada</taxon>
        <taxon>Preaxostyla</taxon>
        <taxon>Oxymonadida</taxon>
        <taxon>Streblomastigidae</taxon>
        <taxon>Streblomastix</taxon>
    </lineage>
</organism>
<dbReference type="AlphaFoldDB" id="A0A5J4VIQ1"/>
<gene>
    <name evidence="1" type="ORF">EZS28_022008</name>
</gene>
<protein>
    <submittedName>
        <fullName evidence="1">Uncharacterized protein</fullName>
    </submittedName>
</protein>
<feature type="non-terminal residue" evidence="1">
    <location>
        <position position="1"/>
    </location>
</feature>
<accession>A0A5J4VIQ1</accession>